<gene>
    <name evidence="3" type="ORF">BACPEC_02426</name>
</gene>
<dbReference type="CDD" id="cd03789">
    <property type="entry name" value="GT9_LPS_heptosyltransferase"/>
    <property type="match status" value="1"/>
</dbReference>
<dbReference type="PANTHER" id="PTHR30160:SF1">
    <property type="entry name" value="LIPOPOLYSACCHARIDE 1,2-N-ACETYLGLUCOSAMINETRANSFERASE-RELATED"/>
    <property type="match status" value="1"/>
</dbReference>
<protein>
    <submittedName>
        <fullName evidence="3">Uncharacterized protein</fullName>
    </submittedName>
</protein>
<dbReference type="HOGENOM" id="CLU_038371_0_4_9"/>
<dbReference type="InterPro" id="IPR051199">
    <property type="entry name" value="LPS_LOS_Heptosyltrfase"/>
</dbReference>
<reference evidence="3 4" key="2">
    <citation type="submission" date="2008-11" db="EMBL/GenBank/DDBJ databases">
        <authorList>
            <person name="Fulton L."/>
            <person name="Clifton S."/>
            <person name="Fulton B."/>
            <person name="Xu J."/>
            <person name="Minx P."/>
            <person name="Pepin K.H."/>
            <person name="Johnson M."/>
            <person name="Bhonagiri V."/>
            <person name="Nash W.E."/>
            <person name="Mardis E.R."/>
            <person name="Wilson R.K."/>
        </authorList>
    </citation>
    <scope>NUCLEOTIDE SEQUENCE [LARGE SCALE GENOMIC DNA]</scope>
    <source>
        <strain evidence="3 4">ATCC 43243</strain>
    </source>
</reference>
<name>B7AUM9_9FIRM</name>
<dbReference type="SUPFAM" id="SSF53756">
    <property type="entry name" value="UDP-Glycosyltransferase/glycogen phosphorylase"/>
    <property type="match status" value="1"/>
</dbReference>
<keyword evidence="1" id="KW-0328">Glycosyltransferase</keyword>
<reference evidence="3 4" key="1">
    <citation type="submission" date="2008-11" db="EMBL/GenBank/DDBJ databases">
        <title>Draft genome sequence of Bacteroides pectinophilus (ATCC 43243).</title>
        <authorList>
            <person name="Sudarsanam P."/>
            <person name="Ley R."/>
            <person name="Guruge J."/>
            <person name="Turnbaugh P.J."/>
            <person name="Mahowald M."/>
            <person name="Liep D."/>
            <person name="Gordon J."/>
        </authorList>
    </citation>
    <scope>NUCLEOTIDE SEQUENCE [LARGE SCALE GENOMIC DNA]</scope>
    <source>
        <strain evidence="3 4">ATCC 43243</strain>
    </source>
</reference>
<proteinExistence type="predicted"/>
<dbReference type="STRING" id="483218.BACPEC_02426"/>
<comment type="caution">
    <text evidence="3">The sequence shown here is derived from an EMBL/GenBank/DDBJ whole genome shotgun (WGS) entry which is preliminary data.</text>
</comment>
<dbReference type="GO" id="GO:0008713">
    <property type="term" value="F:ADP-heptose-lipopolysaccharide heptosyltransferase activity"/>
    <property type="evidence" value="ECO:0007669"/>
    <property type="project" value="TreeGrafter"/>
</dbReference>
<dbReference type="PANTHER" id="PTHR30160">
    <property type="entry name" value="TETRAACYLDISACCHARIDE 4'-KINASE-RELATED"/>
    <property type="match status" value="1"/>
</dbReference>
<dbReference type="AlphaFoldDB" id="B7AUM9"/>
<dbReference type="eggNOG" id="COG0859">
    <property type="taxonomic scope" value="Bacteria"/>
</dbReference>
<dbReference type="Gene3D" id="3.40.50.2000">
    <property type="entry name" value="Glycogen Phosphorylase B"/>
    <property type="match status" value="2"/>
</dbReference>
<evidence type="ECO:0000313" key="4">
    <source>
        <dbReference type="Proteomes" id="UP000003136"/>
    </source>
</evidence>
<keyword evidence="2" id="KW-0808">Transferase</keyword>
<evidence type="ECO:0000313" key="3">
    <source>
        <dbReference type="EMBL" id="EEC55919.1"/>
    </source>
</evidence>
<dbReference type="GO" id="GO:0005829">
    <property type="term" value="C:cytosol"/>
    <property type="evidence" value="ECO:0007669"/>
    <property type="project" value="TreeGrafter"/>
</dbReference>
<accession>B7AUM9</accession>
<dbReference type="Proteomes" id="UP000003136">
    <property type="component" value="Unassembled WGS sequence"/>
</dbReference>
<dbReference type="GO" id="GO:0009244">
    <property type="term" value="P:lipopolysaccharide core region biosynthetic process"/>
    <property type="evidence" value="ECO:0007669"/>
    <property type="project" value="TreeGrafter"/>
</dbReference>
<dbReference type="EMBL" id="ABVQ01000037">
    <property type="protein sequence ID" value="EEC55919.1"/>
    <property type="molecule type" value="Genomic_DNA"/>
</dbReference>
<evidence type="ECO:0000256" key="1">
    <source>
        <dbReference type="ARBA" id="ARBA00022676"/>
    </source>
</evidence>
<keyword evidence="4" id="KW-1185">Reference proteome</keyword>
<sequence>MGSILRKAVIRMTPVLCKADIWQLRHNNNRIETDEQRAAAKGRVALVRLDAIGDFVIWLDSAAEFRRQFAGRHIILICNKACKGIAEASGLFDEIVPVDTGRLNYAGNFRFRKELSHELERINVELLIQTAFSRRVYTDVVSAAVRAEKKLTIRDRSFDNASQGALKATDTIYDSVIDAGDGHVMELVRNAEFVRKVTGSTFRASVPVLRATEVPDGMIPEGDYFVVFPGGSFRAKMWPIERFAQAAQFIHDTTGWKCCVCGSPDEKYLANGLTSHYNGDVIDMTGKTTLLQSIEVIRHAKLLIGNDTSGIHFAAATGTKAVCVFGGWHYGRFLPYKIENGQLSGGNDNDINNNDINKCMPAVCVHDMECFNCRIVDRTSQCQKHMKDTGLFTCVDMVSVKDVTDVLKNVLRELQI</sequence>
<dbReference type="Pfam" id="PF01075">
    <property type="entry name" value="Glyco_transf_9"/>
    <property type="match status" value="1"/>
</dbReference>
<organism evidence="3 4">
    <name type="scientific">[Bacteroides] pectinophilus ATCC 43243</name>
    <dbReference type="NCBI Taxonomy" id="483218"/>
    <lineage>
        <taxon>Bacteria</taxon>
        <taxon>Bacillati</taxon>
        <taxon>Bacillota</taxon>
        <taxon>Clostridia</taxon>
        <taxon>Eubacteriales</taxon>
    </lineage>
</organism>
<dbReference type="InterPro" id="IPR002201">
    <property type="entry name" value="Glyco_trans_9"/>
</dbReference>
<evidence type="ECO:0000256" key="2">
    <source>
        <dbReference type="ARBA" id="ARBA00022679"/>
    </source>
</evidence>